<dbReference type="Proteomes" id="UP001151518">
    <property type="component" value="Unassembled WGS sequence"/>
</dbReference>
<sequence>MKFIDTSVAAFVAVTATMAAGEQVWKITGIDSGERANLCARQIQACENSCGGPDQALMKFCNATTLGWGCGCKNFVPPFDTWNWPVPSRDCSGSLDACNANCNSETNNRNACFVSCSKTHKCNTEDAPISYTNTTDVSVTPIYVGPAVSYSGKELGDLNDGNNRNNLNAGGSSASDDSGDSSADESKSDKATHSSTAATGLKYGGATFLAAASAVIAAIAF</sequence>
<evidence type="ECO:0000313" key="4">
    <source>
        <dbReference type="EMBL" id="KAJ2674210.1"/>
    </source>
</evidence>
<dbReference type="EMBL" id="JANBTW010000059">
    <property type="protein sequence ID" value="KAJ2674210.1"/>
    <property type="molecule type" value="Genomic_DNA"/>
</dbReference>
<gene>
    <name evidence="4" type="ORF">GGI25_004427</name>
</gene>
<feature type="compositionally biased region" description="Low complexity" evidence="1">
    <location>
        <begin position="158"/>
        <end position="176"/>
    </location>
</feature>
<accession>A0A9W8KVL2</accession>
<comment type="caution">
    <text evidence="4">The sequence shown here is derived from an EMBL/GenBank/DDBJ whole genome shotgun (WGS) entry which is preliminary data.</text>
</comment>
<dbReference type="Pfam" id="PF24808">
    <property type="entry name" value="DUF7707"/>
    <property type="match status" value="1"/>
</dbReference>
<feature type="region of interest" description="Disordered" evidence="1">
    <location>
        <begin position="155"/>
        <end position="195"/>
    </location>
</feature>
<reference evidence="4" key="1">
    <citation type="submission" date="2022-07" db="EMBL/GenBank/DDBJ databases">
        <title>Phylogenomic reconstructions and comparative analyses of Kickxellomycotina fungi.</title>
        <authorList>
            <person name="Reynolds N.K."/>
            <person name="Stajich J.E."/>
            <person name="Barry K."/>
            <person name="Grigoriev I.V."/>
            <person name="Crous P."/>
            <person name="Smith M.E."/>
        </authorList>
    </citation>
    <scope>NUCLEOTIDE SEQUENCE</scope>
    <source>
        <strain evidence="4">NRRL 3115</strain>
    </source>
</reference>
<dbReference type="AlphaFoldDB" id="A0A9W8KVL2"/>
<name>A0A9W8KVL2_9FUNG</name>
<dbReference type="OrthoDB" id="1708823at2759"/>
<evidence type="ECO:0000259" key="3">
    <source>
        <dbReference type="Pfam" id="PF24808"/>
    </source>
</evidence>
<organism evidence="4 5">
    <name type="scientific">Coemansia spiralis</name>
    <dbReference type="NCBI Taxonomy" id="417178"/>
    <lineage>
        <taxon>Eukaryota</taxon>
        <taxon>Fungi</taxon>
        <taxon>Fungi incertae sedis</taxon>
        <taxon>Zoopagomycota</taxon>
        <taxon>Kickxellomycotina</taxon>
        <taxon>Kickxellomycetes</taxon>
        <taxon>Kickxellales</taxon>
        <taxon>Kickxellaceae</taxon>
        <taxon>Coemansia</taxon>
    </lineage>
</organism>
<protein>
    <recommendedName>
        <fullName evidence="3">DUF7707 domain-containing protein</fullName>
    </recommendedName>
</protein>
<feature type="signal peptide" evidence="2">
    <location>
        <begin position="1"/>
        <end position="19"/>
    </location>
</feature>
<feature type="chain" id="PRO_5040896993" description="DUF7707 domain-containing protein" evidence="2">
    <location>
        <begin position="20"/>
        <end position="221"/>
    </location>
</feature>
<evidence type="ECO:0000256" key="1">
    <source>
        <dbReference type="SAM" id="MobiDB-lite"/>
    </source>
</evidence>
<evidence type="ECO:0000256" key="2">
    <source>
        <dbReference type="SAM" id="SignalP"/>
    </source>
</evidence>
<feature type="domain" description="DUF7707" evidence="3">
    <location>
        <begin position="28"/>
        <end position="125"/>
    </location>
</feature>
<keyword evidence="2" id="KW-0732">Signal</keyword>
<proteinExistence type="predicted"/>
<dbReference type="InterPro" id="IPR056124">
    <property type="entry name" value="DUF7707"/>
</dbReference>
<evidence type="ECO:0000313" key="5">
    <source>
        <dbReference type="Proteomes" id="UP001151518"/>
    </source>
</evidence>